<evidence type="ECO:0000313" key="1">
    <source>
        <dbReference type="EMBL" id="KAE8688263.1"/>
    </source>
</evidence>
<keyword evidence="2" id="KW-1185">Reference proteome</keyword>
<reference evidence="1" key="1">
    <citation type="submission" date="2019-09" db="EMBL/GenBank/DDBJ databases">
        <title>Draft genome information of white flower Hibiscus syriacus.</title>
        <authorList>
            <person name="Kim Y.-M."/>
        </authorList>
    </citation>
    <scope>NUCLEOTIDE SEQUENCE [LARGE SCALE GENOMIC DNA]</scope>
    <source>
        <strain evidence="1">YM2019G1</strain>
    </source>
</reference>
<dbReference type="Proteomes" id="UP000436088">
    <property type="component" value="Unassembled WGS sequence"/>
</dbReference>
<dbReference type="AlphaFoldDB" id="A0A6A2Z9I3"/>
<dbReference type="EMBL" id="VEPZ02001191">
    <property type="protein sequence ID" value="KAE8688263.1"/>
    <property type="molecule type" value="Genomic_DNA"/>
</dbReference>
<accession>A0A6A2Z9I3</accession>
<name>A0A6A2Z9I3_HIBSY</name>
<proteinExistence type="predicted"/>
<organism evidence="1 2">
    <name type="scientific">Hibiscus syriacus</name>
    <name type="common">Rose of Sharon</name>
    <dbReference type="NCBI Taxonomy" id="106335"/>
    <lineage>
        <taxon>Eukaryota</taxon>
        <taxon>Viridiplantae</taxon>
        <taxon>Streptophyta</taxon>
        <taxon>Embryophyta</taxon>
        <taxon>Tracheophyta</taxon>
        <taxon>Spermatophyta</taxon>
        <taxon>Magnoliopsida</taxon>
        <taxon>eudicotyledons</taxon>
        <taxon>Gunneridae</taxon>
        <taxon>Pentapetalae</taxon>
        <taxon>rosids</taxon>
        <taxon>malvids</taxon>
        <taxon>Malvales</taxon>
        <taxon>Malvaceae</taxon>
        <taxon>Malvoideae</taxon>
        <taxon>Hibiscus</taxon>
    </lineage>
</organism>
<evidence type="ECO:0000313" key="2">
    <source>
        <dbReference type="Proteomes" id="UP000436088"/>
    </source>
</evidence>
<comment type="caution">
    <text evidence="1">The sequence shown here is derived from an EMBL/GenBank/DDBJ whole genome shotgun (WGS) entry which is preliminary data.</text>
</comment>
<gene>
    <name evidence="1" type="ORF">F3Y22_tig00110988pilonHSYRG00191</name>
</gene>
<sequence length="187" mass="20830">MVSWSSKKHKAMSRSTMEAEYRSLAEEAAKVTWVADGLIKLLSKSSFEGFRERVNVRAFEEERGKWGCADWRPSKEANWSDLSFSINEFILNPKTWATPKLAAPNSTRGTWVPQDVDVLKFYTDGTVSGNFNPAGTGDFRLLVESGKSVMASCGDPSIGPGEKEMNGNSSVRKALMRAIRPLTWVSW</sequence>
<protein>
    <submittedName>
        <fullName evidence="1">Uncharacterized protein</fullName>
    </submittedName>
</protein>